<proteinExistence type="predicted"/>
<evidence type="ECO:0000313" key="2">
    <source>
        <dbReference type="EMBL" id="MCA9756643.1"/>
    </source>
</evidence>
<reference evidence="2" key="1">
    <citation type="submission" date="2020-04" db="EMBL/GenBank/DDBJ databases">
        <authorList>
            <person name="Zhang T."/>
        </authorList>
    </citation>
    <scope>NUCLEOTIDE SEQUENCE</scope>
    <source>
        <strain evidence="2">HKST-UBA02</strain>
    </source>
</reference>
<comment type="caution">
    <text evidence="2">The sequence shown here is derived from an EMBL/GenBank/DDBJ whole genome shotgun (WGS) entry which is preliminary data.</text>
</comment>
<accession>A0A956NCX8</accession>
<reference evidence="2" key="2">
    <citation type="journal article" date="2021" name="Microbiome">
        <title>Successional dynamics and alternative stable states in a saline activated sludge microbial community over 9 years.</title>
        <authorList>
            <person name="Wang Y."/>
            <person name="Ye J."/>
            <person name="Ju F."/>
            <person name="Liu L."/>
            <person name="Boyd J.A."/>
            <person name="Deng Y."/>
            <person name="Parks D.H."/>
            <person name="Jiang X."/>
            <person name="Yin X."/>
            <person name="Woodcroft B.J."/>
            <person name="Tyson G.W."/>
            <person name="Hugenholtz P."/>
            <person name="Polz M.F."/>
            <person name="Zhang T."/>
        </authorList>
    </citation>
    <scope>NUCLEOTIDE SEQUENCE</scope>
    <source>
        <strain evidence="2">HKST-UBA02</strain>
    </source>
</reference>
<dbReference type="Pfam" id="PF19494">
    <property type="entry name" value="DUF6029"/>
    <property type="match status" value="1"/>
</dbReference>
<dbReference type="EMBL" id="JAGQHS010000061">
    <property type="protein sequence ID" value="MCA9756643.1"/>
    <property type="molecule type" value="Genomic_DNA"/>
</dbReference>
<dbReference type="Proteomes" id="UP000739538">
    <property type="component" value="Unassembled WGS sequence"/>
</dbReference>
<gene>
    <name evidence="2" type="ORF">KDA27_12640</name>
</gene>
<protein>
    <recommendedName>
        <fullName evidence="4">Alginate export domain-containing protein</fullName>
    </recommendedName>
</protein>
<feature type="signal peptide" evidence="1">
    <location>
        <begin position="1"/>
        <end position="23"/>
    </location>
</feature>
<evidence type="ECO:0000256" key="1">
    <source>
        <dbReference type="SAM" id="SignalP"/>
    </source>
</evidence>
<evidence type="ECO:0008006" key="4">
    <source>
        <dbReference type="Google" id="ProtNLM"/>
    </source>
</evidence>
<sequence length="498" mass="54623">MTRCLALPACAALLAISTHVAEAQFGLGDATQIQAANQFEFYYDTDVDESVLDDRLDVSASRGAFTVGVTFLSHSPSDPNVLDQNGFGPQVQGIRKRWFEVDGSDVRARVGDVYATFGRGLALQIFEDQTVDFDNVLDGFYGSISHGAFDLEVIGGSNSIGEPFQTLKGAQGTVAIPGGFTFGLEGVLVDPLDTGAGDPLGSDRLGGAFLGGPLGDYVDTYGEYVVRRYDPLQDDDEGLSDGHGAYANVTLYLGRLQILTEYKDFLRYVTENINPPTAFRSHTSTLLNRGSHIAALRFDDERGGFGEATLSLTDQTRLVGSWTKTEARHGYYPATEAYGEIEQWFGHSEIIFRMAETEEIIREGSSDIFFERITHSGTIVQPLSEYLSLDVTVETQGVQESNRDTQSYQFPLEYRDNIVSATLNKAPNMSWGLTYEWSDSPKEVDDAWLWADWNVQVGSRHQLSLGAGKLRGGQLCSGGVCKLVQPFEGVKLEFLTTF</sequence>
<dbReference type="AlphaFoldDB" id="A0A956NCX8"/>
<dbReference type="InterPro" id="IPR046070">
    <property type="entry name" value="DUF6029"/>
</dbReference>
<evidence type="ECO:0000313" key="3">
    <source>
        <dbReference type="Proteomes" id="UP000739538"/>
    </source>
</evidence>
<feature type="chain" id="PRO_5036704130" description="Alginate export domain-containing protein" evidence="1">
    <location>
        <begin position="24"/>
        <end position="498"/>
    </location>
</feature>
<keyword evidence="1" id="KW-0732">Signal</keyword>
<name>A0A956NCX8_UNCEI</name>
<organism evidence="2 3">
    <name type="scientific">Eiseniibacteriota bacterium</name>
    <dbReference type="NCBI Taxonomy" id="2212470"/>
    <lineage>
        <taxon>Bacteria</taxon>
        <taxon>Candidatus Eiseniibacteriota</taxon>
    </lineage>
</organism>